<accession>A0AAU9XLA5</accession>
<evidence type="ECO:0000313" key="1">
    <source>
        <dbReference type="EMBL" id="CAH3152082.1"/>
    </source>
</evidence>
<comment type="caution">
    <text evidence="1">The sequence shown here is derived from an EMBL/GenBank/DDBJ whole genome shotgun (WGS) entry which is preliminary data.</text>
</comment>
<protein>
    <submittedName>
        <fullName evidence="1">Uncharacterized protein</fullName>
    </submittedName>
</protein>
<evidence type="ECO:0000313" key="2">
    <source>
        <dbReference type="Proteomes" id="UP001159428"/>
    </source>
</evidence>
<feature type="non-terminal residue" evidence="1">
    <location>
        <position position="1"/>
    </location>
</feature>
<organism evidence="1 2">
    <name type="scientific">Pocillopora meandrina</name>
    <dbReference type="NCBI Taxonomy" id="46732"/>
    <lineage>
        <taxon>Eukaryota</taxon>
        <taxon>Metazoa</taxon>
        <taxon>Cnidaria</taxon>
        <taxon>Anthozoa</taxon>
        <taxon>Hexacorallia</taxon>
        <taxon>Scleractinia</taxon>
        <taxon>Astrocoeniina</taxon>
        <taxon>Pocilloporidae</taxon>
        <taxon>Pocillopora</taxon>
    </lineage>
</organism>
<dbReference type="AlphaFoldDB" id="A0AAU9XLA5"/>
<proteinExistence type="predicted"/>
<sequence>WKRITKSWIDSALTGGVTLTYDEENNGLTISGRVTSSGCGSAPPSGALTLIKGYWTMIKYTQEFRGRSSCWSIFGDEWYGGLYISNTSTGLYPFNAKAGDVITDEYRMGLNSHAFDGKTRRCDKLATNFWKSQKGLRRATVVLRRKPMAEKAGIFTGTSCGRPTYKIRDIYVYF</sequence>
<dbReference type="EMBL" id="CALNXJ010000050">
    <property type="protein sequence ID" value="CAH3152082.1"/>
    <property type="molecule type" value="Genomic_DNA"/>
</dbReference>
<dbReference type="Proteomes" id="UP001159428">
    <property type="component" value="Unassembled WGS sequence"/>
</dbReference>
<name>A0AAU9XLA5_9CNID</name>
<reference evidence="1 2" key="1">
    <citation type="submission" date="2022-05" db="EMBL/GenBank/DDBJ databases">
        <authorList>
            <consortium name="Genoscope - CEA"/>
            <person name="William W."/>
        </authorList>
    </citation>
    <scope>NUCLEOTIDE SEQUENCE [LARGE SCALE GENOMIC DNA]</scope>
</reference>
<gene>
    <name evidence="1" type="ORF">PMEA_00026511</name>
</gene>
<keyword evidence="2" id="KW-1185">Reference proteome</keyword>